<evidence type="ECO:0000313" key="2">
    <source>
        <dbReference type="EMBL" id="EXK46263.1"/>
    </source>
</evidence>
<sequence length="158" mass="17581">MALTYHSWIAASEGFIPVQINGPLWRPEYSIRGWYNETYNATESVWKSVPSMEHNLWLYIIVGTQPVMTVLAICVIAFLFRVPISRDLGIISLLAGADQDTLKILKGASYIGKLTKPVPVRIDVSHNVDRAGTKLGSVQYYIGESGTHGRMLGGYMYS</sequence>
<dbReference type="EMBL" id="JH659330">
    <property type="protein sequence ID" value="EXK46263.1"/>
    <property type="molecule type" value="Genomic_DNA"/>
</dbReference>
<feature type="transmembrane region" description="Helical" evidence="1">
    <location>
        <begin position="56"/>
        <end position="80"/>
    </location>
</feature>
<keyword evidence="1" id="KW-0812">Transmembrane</keyword>
<name>X0B080_FUSOX</name>
<reference evidence="2" key="2">
    <citation type="submission" date="2012-05" db="EMBL/GenBank/DDBJ databases">
        <title>Annotation of the Genome Sequence of Fusarium oxysporum f. sp. melonis 26406.</title>
        <authorList>
            <consortium name="The Broad Institute Genomics Platform"/>
            <person name="Ma L.-J."/>
            <person name="Corby-Kistler H."/>
            <person name="Broz K."/>
            <person name="Gale L.R."/>
            <person name="Jonkers W."/>
            <person name="O'Donnell K."/>
            <person name="Ploetz R."/>
            <person name="Steinberg C."/>
            <person name="Schwartz D.C."/>
            <person name="VanEtten H."/>
            <person name="Zhou S."/>
            <person name="Young S.K."/>
            <person name="Zeng Q."/>
            <person name="Gargeya S."/>
            <person name="Fitzgerald M."/>
            <person name="Abouelleil A."/>
            <person name="Alvarado L."/>
            <person name="Chapman S.B."/>
            <person name="Gainer-Dewar J."/>
            <person name="Goldberg J."/>
            <person name="Griggs A."/>
            <person name="Gujja S."/>
            <person name="Hansen M."/>
            <person name="Howarth C."/>
            <person name="Imamovic A."/>
            <person name="Ireland A."/>
            <person name="Larimer J."/>
            <person name="McCowan C."/>
            <person name="Murphy C."/>
            <person name="Pearson M."/>
            <person name="Poon T.W."/>
            <person name="Priest M."/>
            <person name="Roberts A."/>
            <person name="Saif S."/>
            <person name="Shea T."/>
            <person name="Sykes S."/>
            <person name="Wortman J."/>
            <person name="Nusbaum C."/>
            <person name="Birren B."/>
        </authorList>
    </citation>
    <scope>NUCLEOTIDE SEQUENCE</scope>
    <source>
        <strain evidence="2">26406</strain>
    </source>
</reference>
<organism evidence="2">
    <name type="scientific">Fusarium oxysporum f. sp. melonis 26406</name>
    <dbReference type="NCBI Taxonomy" id="1089452"/>
    <lineage>
        <taxon>Eukaryota</taxon>
        <taxon>Fungi</taxon>
        <taxon>Dikarya</taxon>
        <taxon>Ascomycota</taxon>
        <taxon>Pezizomycotina</taxon>
        <taxon>Sordariomycetes</taxon>
        <taxon>Hypocreomycetidae</taxon>
        <taxon>Hypocreales</taxon>
        <taxon>Nectriaceae</taxon>
        <taxon>Fusarium</taxon>
        <taxon>Fusarium oxysporum species complex</taxon>
    </lineage>
</organism>
<reference evidence="2" key="1">
    <citation type="submission" date="2012-04" db="EMBL/GenBank/DDBJ databases">
        <title>The Genome Sequence of Fusarium oxysporum melonis.</title>
        <authorList>
            <consortium name="The Broad Institute Genome Sequencing Platform"/>
            <person name="Ma L.-J."/>
            <person name="Gale L.R."/>
            <person name="Schwartz D.C."/>
            <person name="Zhou S."/>
            <person name="Corby-Kistler H."/>
            <person name="Young S.K."/>
            <person name="Zeng Q."/>
            <person name="Gargeya S."/>
            <person name="Fitzgerald M."/>
            <person name="Haas B."/>
            <person name="Abouelleil A."/>
            <person name="Alvarado L."/>
            <person name="Arachchi H.M."/>
            <person name="Berlin A."/>
            <person name="Brown A."/>
            <person name="Chapman S.B."/>
            <person name="Chen Z."/>
            <person name="Dunbar C."/>
            <person name="Freedman E."/>
            <person name="Gearin G."/>
            <person name="Goldberg J."/>
            <person name="Griggs A."/>
            <person name="Gujja S."/>
            <person name="Heiman D."/>
            <person name="Howarth C."/>
            <person name="Larson L."/>
            <person name="Lui A."/>
            <person name="MacDonald P.J.P."/>
            <person name="Montmayeur A."/>
            <person name="Murphy C."/>
            <person name="Neiman D."/>
            <person name="Pearson M."/>
            <person name="Priest M."/>
            <person name="Roberts A."/>
            <person name="Saif S."/>
            <person name="Shea T."/>
            <person name="Shenoy N."/>
            <person name="Sisk P."/>
            <person name="Stolte C."/>
            <person name="Sykes S."/>
            <person name="Wortman J."/>
            <person name="Nusbaum C."/>
            <person name="Birren B."/>
        </authorList>
    </citation>
    <scope>NUCLEOTIDE SEQUENCE</scope>
    <source>
        <strain evidence="2">26406</strain>
    </source>
</reference>
<keyword evidence="1" id="KW-1133">Transmembrane helix</keyword>
<keyword evidence="1" id="KW-0472">Membrane</keyword>
<gene>
    <name evidence="2" type="ORF">FOMG_04469</name>
</gene>
<evidence type="ECO:0000256" key="1">
    <source>
        <dbReference type="SAM" id="Phobius"/>
    </source>
</evidence>
<dbReference type="VEuPathDB" id="FungiDB:FOMG_04469"/>
<accession>X0B080</accession>
<dbReference type="AlphaFoldDB" id="X0B080"/>
<dbReference type="HOGENOM" id="CLU_1669481_0_0_1"/>
<protein>
    <submittedName>
        <fullName evidence="2">Uncharacterized protein</fullName>
    </submittedName>
</protein>
<proteinExistence type="predicted"/>
<dbReference type="Proteomes" id="UP000030703">
    <property type="component" value="Unassembled WGS sequence"/>
</dbReference>